<dbReference type="NCBIfam" id="TIGR03619">
    <property type="entry name" value="F420_Rv2161c"/>
    <property type="match status" value="1"/>
</dbReference>
<dbReference type="PANTHER" id="PTHR42847">
    <property type="entry name" value="ALKANESULFONATE MONOOXYGENASE"/>
    <property type="match status" value="1"/>
</dbReference>
<dbReference type="SUPFAM" id="SSF51679">
    <property type="entry name" value="Bacterial luciferase-like"/>
    <property type="match status" value="1"/>
</dbReference>
<name>A0ABT5WTV2_9SPHN</name>
<comment type="caution">
    <text evidence="6">The sequence shown here is derived from an EMBL/GenBank/DDBJ whole genome shotgun (WGS) entry which is preliminary data.</text>
</comment>
<organism evidence="6 7">
    <name type="scientific">Novosphingobium album</name>
    <name type="common">ex Liu et al. 2023</name>
    <dbReference type="NCBI Taxonomy" id="3031130"/>
    <lineage>
        <taxon>Bacteria</taxon>
        <taxon>Pseudomonadati</taxon>
        <taxon>Pseudomonadota</taxon>
        <taxon>Alphaproteobacteria</taxon>
        <taxon>Sphingomonadales</taxon>
        <taxon>Sphingomonadaceae</taxon>
        <taxon>Novosphingobium</taxon>
    </lineage>
</organism>
<keyword evidence="2" id="KW-0288">FMN</keyword>
<dbReference type="InterPro" id="IPR050172">
    <property type="entry name" value="SsuD_RutA_monooxygenase"/>
</dbReference>
<dbReference type="InterPro" id="IPR036661">
    <property type="entry name" value="Luciferase-like_sf"/>
</dbReference>
<dbReference type="InterPro" id="IPR011251">
    <property type="entry name" value="Luciferase-like_dom"/>
</dbReference>
<keyword evidence="1" id="KW-0285">Flavoprotein</keyword>
<evidence type="ECO:0000256" key="2">
    <source>
        <dbReference type="ARBA" id="ARBA00022643"/>
    </source>
</evidence>
<evidence type="ECO:0000256" key="3">
    <source>
        <dbReference type="ARBA" id="ARBA00023002"/>
    </source>
</evidence>
<evidence type="ECO:0000313" key="7">
    <source>
        <dbReference type="Proteomes" id="UP001216253"/>
    </source>
</evidence>
<dbReference type="Pfam" id="PF00296">
    <property type="entry name" value="Bac_luciferase"/>
    <property type="match status" value="1"/>
</dbReference>
<accession>A0ABT5WTV2</accession>
<proteinExistence type="predicted"/>
<dbReference type="InterPro" id="IPR019921">
    <property type="entry name" value="Lucif-like_OxRdtase_Rv2161c"/>
</dbReference>
<dbReference type="Proteomes" id="UP001216253">
    <property type="component" value="Unassembled WGS sequence"/>
</dbReference>
<gene>
    <name evidence="6" type="ORF">PYV00_16435</name>
</gene>
<keyword evidence="7" id="KW-1185">Reference proteome</keyword>
<feature type="domain" description="Luciferase-like" evidence="5">
    <location>
        <begin position="16"/>
        <end position="235"/>
    </location>
</feature>
<evidence type="ECO:0000256" key="4">
    <source>
        <dbReference type="ARBA" id="ARBA00023033"/>
    </source>
</evidence>
<evidence type="ECO:0000313" key="6">
    <source>
        <dbReference type="EMBL" id="MDE8653288.1"/>
    </source>
</evidence>
<dbReference type="EMBL" id="JARESE010000056">
    <property type="protein sequence ID" value="MDE8653288.1"/>
    <property type="molecule type" value="Genomic_DNA"/>
</dbReference>
<dbReference type="Gene3D" id="3.20.20.30">
    <property type="entry name" value="Luciferase-like domain"/>
    <property type="match status" value="1"/>
</dbReference>
<sequence length="306" mass="34761">MKLGFAMPHMVRLKAMTQPWEAAVTGADQTRLAKWAEKLGYEMIAIPEHHIIPRSHVELSGPHYFHAYSAMGYIAGATETIRVNSCIAILPAQHPIVTAKALSTIDWLSSGRVTITFAVGWLEEEFDLLGIPFHQRGAMAEEYTQAIIALWTQENPEFEGKYVSFRDVAFEPKPVQQPHIPIWFGGDADAVLGRVARYADGWWPFLTKPETLPERIDFIRSRPDYNGRLRDIYYGMSTSRVGEGHAVIDDPKARPGQTRQEIIDRLGWLEDLGVTWSSVPIPAVRHIQEYYDYTQWVAEEIMPAVR</sequence>
<dbReference type="EC" id="1.-.-.-" evidence="6"/>
<keyword evidence="4" id="KW-0503">Monooxygenase</keyword>
<dbReference type="RefSeq" id="WP_275229398.1">
    <property type="nucleotide sequence ID" value="NZ_JARESE010000056.1"/>
</dbReference>
<keyword evidence="3 6" id="KW-0560">Oxidoreductase</keyword>
<protein>
    <submittedName>
        <fullName evidence="6">TIGR03619 family F420-dependent LLM class oxidoreductase</fullName>
        <ecNumber evidence="6">1.-.-.-</ecNumber>
    </submittedName>
</protein>
<reference evidence="6 7" key="1">
    <citation type="submission" date="2023-03" db="EMBL/GenBank/DDBJ databases">
        <title>NovoSphingobium album sp. nov. isolated from polycyclic aromatic hydrocarbons- and heavy-metal polluted soil.</title>
        <authorList>
            <person name="Liu Z."/>
            <person name="Wang K."/>
        </authorList>
    </citation>
    <scope>NUCLEOTIDE SEQUENCE [LARGE SCALE GENOMIC DNA]</scope>
    <source>
        <strain evidence="6 7">H3SJ31-1</strain>
    </source>
</reference>
<dbReference type="GO" id="GO:0016491">
    <property type="term" value="F:oxidoreductase activity"/>
    <property type="evidence" value="ECO:0007669"/>
    <property type="project" value="UniProtKB-KW"/>
</dbReference>
<evidence type="ECO:0000259" key="5">
    <source>
        <dbReference type="Pfam" id="PF00296"/>
    </source>
</evidence>
<dbReference type="PANTHER" id="PTHR42847:SF4">
    <property type="entry name" value="ALKANESULFONATE MONOOXYGENASE-RELATED"/>
    <property type="match status" value="1"/>
</dbReference>
<evidence type="ECO:0000256" key="1">
    <source>
        <dbReference type="ARBA" id="ARBA00022630"/>
    </source>
</evidence>